<dbReference type="Proteomes" id="UP001060085">
    <property type="component" value="Linkage Group LG03"/>
</dbReference>
<organism evidence="1 2">
    <name type="scientific">Catharanthus roseus</name>
    <name type="common">Madagascar periwinkle</name>
    <name type="synonym">Vinca rosea</name>
    <dbReference type="NCBI Taxonomy" id="4058"/>
    <lineage>
        <taxon>Eukaryota</taxon>
        <taxon>Viridiplantae</taxon>
        <taxon>Streptophyta</taxon>
        <taxon>Embryophyta</taxon>
        <taxon>Tracheophyta</taxon>
        <taxon>Spermatophyta</taxon>
        <taxon>Magnoliopsida</taxon>
        <taxon>eudicotyledons</taxon>
        <taxon>Gunneridae</taxon>
        <taxon>Pentapetalae</taxon>
        <taxon>asterids</taxon>
        <taxon>lamiids</taxon>
        <taxon>Gentianales</taxon>
        <taxon>Apocynaceae</taxon>
        <taxon>Rauvolfioideae</taxon>
        <taxon>Vinceae</taxon>
        <taxon>Catharanthinae</taxon>
        <taxon>Catharanthus</taxon>
    </lineage>
</organism>
<accession>A0ACC0BH93</accession>
<sequence>MVMTKNANVGHGEAGGSSRGGKKRKGKQINLVGVGYHIGPGKIYNQNTFKRMGFERTNEGLFIRGGLQGSDGNDKEDNGDEEEGNEPRIWMKMKQMKRIFEGK</sequence>
<keyword evidence="2" id="KW-1185">Reference proteome</keyword>
<proteinExistence type="predicted"/>
<reference evidence="2" key="1">
    <citation type="journal article" date="2023" name="Nat. Plants">
        <title>Single-cell RNA sequencing provides a high-resolution roadmap for understanding the multicellular compartmentation of specialized metabolism.</title>
        <authorList>
            <person name="Sun S."/>
            <person name="Shen X."/>
            <person name="Li Y."/>
            <person name="Li Y."/>
            <person name="Wang S."/>
            <person name="Li R."/>
            <person name="Zhang H."/>
            <person name="Shen G."/>
            <person name="Guo B."/>
            <person name="Wei J."/>
            <person name="Xu J."/>
            <person name="St-Pierre B."/>
            <person name="Chen S."/>
            <person name="Sun C."/>
        </authorList>
    </citation>
    <scope>NUCLEOTIDE SEQUENCE [LARGE SCALE GENOMIC DNA]</scope>
</reference>
<protein>
    <submittedName>
        <fullName evidence="1">Uncharacterized protein</fullName>
    </submittedName>
</protein>
<evidence type="ECO:0000313" key="1">
    <source>
        <dbReference type="EMBL" id="KAI5671981.1"/>
    </source>
</evidence>
<evidence type="ECO:0000313" key="2">
    <source>
        <dbReference type="Proteomes" id="UP001060085"/>
    </source>
</evidence>
<gene>
    <name evidence="1" type="ORF">M9H77_12345</name>
</gene>
<dbReference type="EMBL" id="CM044703">
    <property type="protein sequence ID" value="KAI5671981.1"/>
    <property type="molecule type" value="Genomic_DNA"/>
</dbReference>
<name>A0ACC0BH93_CATRO</name>
<comment type="caution">
    <text evidence="1">The sequence shown here is derived from an EMBL/GenBank/DDBJ whole genome shotgun (WGS) entry which is preliminary data.</text>
</comment>